<evidence type="ECO:0000256" key="6">
    <source>
        <dbReference type="ARBA" id="ARBA00035023"/>
    </source>
</evidence>
<dbReference type="EC" id="1.13.11.93" evidence="6"/>
<evidence type="ECO:0000256" key="1">
    <source>
        <dbReference type="ARBA" id="ARBA00001954"/>
    </source>
</evidence>
<dbReference type="Pfam" id="PF07063">
    <property type="entry name" value="HGLS"/>
    <property type="match status" value="1"/>
</dbReference>
<evidence type="ECO:0000256" key="5">
    <source>
        <dbReference type="ARBA" id="ARBA00035013"/>
    </source>
</evidence>
<evidence type="ECO:0000256" key="3">
    <source>
        <dbReference type="ARBA" id="ARBA00023002"/>
    </source>
</evidence>
<dbReference type="RefSeq" id="WP_011952794.1">
    <property type="nucleotide sequence ID" value="NZ_CP059319.1"/>
</dbReference>
<reference evidence="8" key="1">
    <citation type="submission" date="2020-07" db="EMBL/GenBank/DDBJ databases">
        <authorList>
            <person name="Camacho E."/>
        </authorList>
    </citation>
    <scope>NUCLEOTIDE SEQUENCE</scope>
    <source>
        <strain evidence="8">MPO218</strain>
    </source>
</reference>
<evidence type="ECO:0000256" key="4">
    <source>
        <dbReference type="ARBA" id="ARBA00023004"/>
    </source>
</evidence>
<name>A0A975HDF1_9SPHN</name>
<dbReference type="PANTHER" id="PTHR31136">
    <property type="entry name" value="DUF1338 DOMAIN-CONTAINING PROTEIN"/>
    <property type="match status" value="1"/>
</dbReference>
<dbReference type="EMBL" id="CP059319">
    <property type="protein sequence ID" value="QTH21252.1"/>
    <property type="molecule type" value="Genomic_DNA"/>
</dbReference>
<dbReference type="AlphaFoldDB" id="A0A975HDF1"/>
<keyword evidence="2" id="KW-0223">Dioxygenase</keyword>
<reference evidence="8" key="2">
    <citation type="submission" date="2021-04" db="EMBL/GenBank/DDBJ databases">
        <title>Isolation and genomic analysis of the ibuprofen-degrading bacterium Sphingomonas strain MPO218.</title>
        <authorList>
            <person name="Aulestia M."/>
            <person name="Flores A."/>
            <person name="Mangas E.L."/>
            <person name="Perez-Pulido A.J."/>
            <person name="Santero E."/>
            <person name="Camacho E.M."/>
        </authorList>
    </citation>
    <scope>NUCLEOTIDE SEQUENCE</scope>
    <source>
        <strain evidence="8">MPO218</strain>
    </source>
</reference>
<evidence type="ECO:0000313" key="8">
    <source>
        <dbReference type="EMBL" id="QTH21252.1"/>
    </source>
</evidence>
<dbReference type="PANTHER" id="PTHR31136:SF5">
    <property type="entry name" value="2-OXOADIPATE DIOXYGENASE_DECARBOXYLASE, CHLOROPLASTIC"/>
    <property type="match status" value="1"/>
</dbReference>
<dbReference type="SMART" id="SM01150">
    <property type="entry name" value="DUF1338"/>
    <property type="match status" value="1"/>
</dbReference>
<evidence type="ECO:0000256" key="2">
    <source>
        <dbReference type="ARBA" id="ARBA00022964"/>
    </source>
</evidence>
<accession>A0A975HDF1</accession>
<keyword evidence="3" id="KW-0560">Oxidoreductase</keyword>
<protein>
    <recommendedName>
        <fullName evidence="6">2-oxoadipate dioxygenase/decarboxylase</fullName>
        <ecNumber evidence="6">1.13.11.93</ecNumber>
    </recommendedName>
    <alternativeName>
        <fullName evidence="7">2-hydroxyglutarate synthase</fullName>
    </alternativeName>
</protein>
<comment type="similarity">
    <text evidence="5">Belongs to the 2-oxoadipate dioxygenase/decarboxylase family.</text>
</comment>
<proteinExistence type="inferred from homology"/>
<organism evidence="8 9">
    <name type="scientific">Rhizorhabdus wittichii</name>
    <dbReference type="NCBI Taxonomy" id="160791"/>
    <lineage>
        <taxon>Bacteria</taxon>
        <taxon>Pseudomonadati</taxon>
        <taxon>Pseudomonadota</taxon>
        <taxon>Alphaproteobacteria</taxon>
        <taxon>Sphingomonadales</taxon>
        <taxon>Sphingomonadaceae</taxon>
        <taxon>Rhizorhabdus</taxon>
    </lineage>
</organism>
<dbReference type="InterPro" id="IPR009770">
    <property type="entry name" value="HGLS"/>
</dbReference>
<dbReference type="Proteomes" id="UP000664914">
    <property type="component" value="Chromosome"/>
</dbReference>
<sequence>MLDVHQSPGRALLASRLGDRTAALLATLDLDEALAHRADGGAVSRICFAAALNALLFDDLLARVPTGAAFVADQRARGERIRFDHGALRTIRFPFGGTGALPAGQDAFARILGPLGYAVAGTYPLPRLKMTGRAWAQRDMPEGLPQFFVSELHVERFDADFAAAAQRVFGDSRDPLAPATVAVLDRFARDGAVSMEEAVAALPAVAAAFDRQHGDPDLADYALLLDRSAEAAWIATEGNAFNHATSRVPDVAAEAERQRALGRPIKDRVEVSSTGRVRQTAFRADPVERRFRDGAATVVRAVPGSFYEIISRDSDPATGRLDLGFDSGNATGIFAMTRAA</sequence>
<comment type="cofactor">
    <cofactor evidence="1">
        <name>Fe(2+)</name>
        <dbReference type="ChEBI" id="CHEBI:29033"/>
    </cofactor>
</comment>
<dbReference type="OMA" id="IPWTYAY"/>
<dbReference type="Gene3D" id="3.10.180.50">
    <property type="match status" value="1"/>
</dbReference>
<dbReference type="GO" id="GO:0051213">
    <property type="term" value="F:dioxygenase activity"/>
    <property type="evidence" value="ECO:0007669"/>
    <property type="project" value="UniProtKB-KW"/>
</dbReference>
<evidence type="ECO:0000313" key="9">
    <source>
        <dbReference type="Proteomes" id="UP000664914"/>
    </source>
</evidence>
<gene>
    <name evidence="8" type="ORF">HRJ34_23525</name>
</gene>
<evidence type="ECO:0000256" key="7">
    <source>
        <dbReference type="ARBA" id="ARBA00035045"/>
    </source>
</evidence>
<keyword evidence="4" id="KW-0408">Iron</keyword>